<feature type="compositionally biased region" description="Basic and acidic residues" evidence="8">
    <location>
        <begin position="1136"/>
        <end position="1147"/>
    </location>
</feature>
<organism evidence="11 12">
    <name type="scientific">Spongisporangium articulatum</name>
    <dbReference type="NCBI Taxonomy" id="3362603"/>
    <lineage>
        <taxon>Bacteria</taxon>
        <taxon>Bacillati</taxon>
        <taxon>Actinomycetota</taxon>
        <taxon>Actinomycetes</taxon>
        <taxon>Kineosporiales</taxon>
        <taxon>Kineosporiaceae</taxon>
        <taxon>Spongisporangium</taxon>
    </lineage>
</organism>
<feature type="transmembrane region" description="Helical" evidence="9">
    <location>
        <begin position="45"/>
        <end position="65"/>
    </location>
</feature>
<evidence type="ECO:0000313" key="11">
    <source>
        <dbReference type="EMBL" id="MFI7586331.1"/>
    </source>
</evidence>
<keyword evidence="12" id="KW-1185">Reference proteome</keyword>
<feature type="compositionally biased region" description="Basic and acidic residues" evidence="8">
    <location>
        <begin position="285"/>
        <end position="295"/>
    </location>
</feature>
<dbReference type="RefSeq" id="WP_398275793.1">
    <property type="nucleotide sequence ID" value="NZ_JBITLV010000001.1"/>
</dbReference>
<dbReference type="InterPro" id="IPR003594">
    <property type="entry name" value="HATPase_dom"/>
</dbReference>
<feature type="region of interest" description="Disordered" evidence="8">
    <location>
        <begin position="773"/>
        <end position="792"/>
    </location>
</feature>
<dbReference type="EMBL" id="JBITLV010000001">
    <property type="protein sequence ID" value="MFI7586331.1"/>
    <property type="molecule type" value="Genomic_DNA"/>
</dbReference>
<evidence type="ECO:0000259" key="10">
    <source>
        <dbReference type="PROSITE" id="PS50109"/>
    </source>
</evidence>
<dbReference type="GO" id="GO:0005524">
    <property type="term" value="F:ATP binding"/>
    <property type="evidence" value="ECO:0007669"/>
    <property type="project" value="UniProtKB-KW"/>
</dbReference>
<feature type="domain" description="Histidine kinase" evidence="10">
    <location>
        <begin position="557"/>
        <end position="665"/>
    </location>
</feature>
<protein>
    <recommendedName>
        <fullName evidence="2">histidine kinase</fullName>
        <ecNumber evidence="2">2.7.13.3</ecNumber>
    </recommendedName>
</protein>
<feature type="compositionally biased region" description="Basic and acidic residues" evidence="8">
    <location>
        <begin position="1"/>
        <end position="18"/>
    </location>
</feature>
<keyword evidence="7 9" id="KW-1133">Transmembrane helix</keyword>
<feature type="region of interest" description="Disordered" evidence="8">
    <location>
        <begin position="986"/>
        <end position="1147"/>
    </location>
</feature>
<dbReference type="InterPro" id="IPR036890">
    <property type="entry name" value="HATPase_C_sf"/>
</dbReference>
<feature type="compositionally biased region" description="Low complexity" evidence="8">
    <location>
        <begin position="836"/>
        <end position="859"/>
    </location>
</feature>
<keyword evidence="4" id="KW-0808">Transferase</keyword>
<accession>A0ABW8AIY8</accession>
<dbReference type="PROSITE" id="PS50109">
    <property type="entry name" value="HIS_KIN"/>
    <property type="match status" value="1"/>
</dbReference>
<comment type="caution">
    <text evidence="11">The sequence shown here is derived from an EMBL/GenBank/DDBJ whole genome shotgun (WGS) entry which is preliminary data.</text>
</comment>
<feature type="compositionally biased region" description="Low complexity" evidence="8">
    <location>
        <begin position="1008"/>
        <end position="1025"/>
    </location>
</feature>
<dbReference type="PANTHER" id="PTHR45436">
    <property type="entry name" value="SENSOR HISTIDINE KINASE YKOH"/>
    <property type="match status" value="1"/>
</dbReference>
<feature type="region of interest" description="Disordered" evidence="8">
    <location>
        <begin position="926"/>
        <end position="948"/>
    </location>
</feature>
<dbReference type="InterPro" id="IPR005467">
    <property type="entry name" value="His_kinase_dom"/>
</dbReference>
<feature type="transmembrane region" description="Helical" evidence="9">
    <location>
        <begin position="343"/>
        <end position="368"/>
    </location>
</feature>
<feature type="compositionally biased region" description="Polar residues" evidence="8">
    <location>
        <begin position="296"/>
        <end position="305"/>
    </location>
</feature>
<gene>
    <name evidence="11" type="ORF">ACIB24_04585</name>
</gene>
<evidence type="ECO:0000256" key="2">
    <source>
        <dbReference type="ARBA" id="ARBA00012438"/>
    </source>
</evidence>
<feature type="compositionally biased region" description="Pro residues" evidence="8">
    <location>
        <begin position="860"/>
        <end position="880"/>
    </location>
</feature>
<dbReference type="Pfam" id="PF02518">
    <property type="entry name" value="HATPase_c"/>
    <property type="match status" value="1"/>
</dbReference>
<dbReference type="InterPro" id="IPR050428">
    <property type="entry name" value="TCS_sensor_his_kinase"/>
</dbReference>
<dbReference type="Gene3D" id="3.30.565.10">
    <property type="entry name" value="Histidine kinase-like ATPase, C-terminal domain"/>
    <property type="match status" value="1"/>
</dbReference>
<keyword evidence="9" id="KW-0472">Membrane</keyword>
<comment type="catalytic activity">
    <reaction evidence="1">
        <text>ATP + protein L-histidine = ADP + protein N-phospho-L-histidine.</text>
        <dbReference type="EC" id="2.7.13.3"/>
    </reaction>
</comment>
<feature type="compositionally biased region" description="Pro residues" evidence="8">
    <location>
        <begin position="1061"/>
        <end position="1083"/>
    </location>
</feature>
<proteinExistence type="predicted"/>
<dbReference type="EC" id="2.7.13.3" evidence="2"/>
<evidence type="ECO:0000256" key="5">
    <source>
        <dbReference type="ARBA" id="ARBA00022692"/>
    </source>
</evidence>
<evidence type="ECO:0000256" key="3">
    <source>
        <dbReference type="ARBA" id="ARBA00022553"/>
    </source>
</evidence>
<keyword evidence="3" id="KW-0597">Phosphoprotein</keyword>
<dbReference type="PANTHER" id="PTHR45436:SF5">
    <property type="entry name" value="SENSOR HISTIDINE KINASE TRCS"/>
    <property type="match status" value="1"/>
</dbReference>
<keyword evidence="6" id="KW-0418">Kinase</keyword>
<feature type="region of interest" description="Disordered" evidence="8">
    <location>
        <begin position="742"/>
        <end position="766"/>
    </location>
</feature>
<feature type="region of interest" description="Disordered" evidence="8">
    <location>
        <begin position="285"/>
        <end position="307"/>
    </location>
</feature>
<evidence type="ECO:0000256" key="4">
    <source>
        <dbReference type="ARBA" id="ARBA00022679"/>
    </source>
</evidence>
<sequence>MSGPFRRREEEYVPRHGSADTGDLDIVDPEPRGGGLAQWSIRSKLLLLAMIPLLALLAGGALLVVSMGMDYTRAREARVFSDALEPAAAFTTAFNAEMNGAGLSEQDLATARAETDKELSALRDRLGAVQSADADLAPEVESAESALGGVTNARTLFDSLSSSGALQVGSPQLEDPIDNVNTPVQKLVTRLSNELASISPDRDATSGAGVLSQLNSAVISADDERRAIRNILLQPSTAGPKQATGLAQLAAVQDLAISTAGSVLGDPANAAVTSLNAQDERLGKWRASATEEDRASTTPAQNNAQAREWDSFSAQRVATLSALTQQVATQVGSDSRQSERGTLLRAGAVAGAALLVLIVVTSLLAAIARSVTTPLRRLRAGAVEIASVQLPAAVARIEQDGVAADVSLPPVLPADSAAGPETFEVARAVDDLGAEAVRLATAQVRLRQALDEAFVSMSRRSQSMVEKQLAIIDELESQEQDPDQLRNLFRLDHLAARMRRYNDNLLVLAGSAVRTRATAPVKIAELFRAATSEMEQYERVRLQPVSGASVAGTVTGELVHLLAELLDNAAMYSPPNTPIGLSAAFTADGGLQIEVVDSGVGISPGEIDRLNARLTQPESIDTQVPSRMGLFVVARLARRGGFGVLLQARPDATGTVALVRVPPNLVIGAPGNTGEGPQVQPNLQLRPAGRETPAAARPAPQAPAAVQARAAVARASNQPAPVQTGAAAAAAAAGVRSVAEESAPLLPRRTRGGSMAPDGRPVNAVTDDAPALFTPAVPATPAPSEPEPFGQEAAVRPVQPAVAPPTGTIQRRDVPPAETSPTGIPVLRAPSRDAVPPAAAEISAQISAQTAARTAAQAPAVPPPAPLPPALPPTPPPAAPDPLTAPTGAFRSEPNPTLPTSSSTGAAPAAWDEQLPTELAARAAATGSGYSTPPGDLIGEPPAAGAENDATPIFDQISVWFTAEPTGGITIDQEQLALGGGGVIDLRDQAPRRPSSRWESLGDQRWLATSAQAAAAPRAEGTTETGLPRRRPGANLLPSANTLLGQQPTPAGPPTAALPQRPMPGSAPAPGAVVPPPPPPHPHASPEADIVRGRLGSYQRGLANARRARNNPGTEPTYDPVGASLFTTSGESGGDTQDRSHDQGGAH</sequence>
<evidence type="ECO:0000256" key="7">
    <source>
        <dbReference type="ARBA" id="ARBA00022989"/>
    </source>
</evidence>
<reference evidence="11 12" key="1">
    <citation type="submission" date="2024-10" db="EMBL/GenBank/DDBJ databases">
        <title>The Natural Products Discovery Center: Release of the First 8490 Sequenced Strains for Exploring Actinobacteria Biosynthetic Diversity.</title>
        <authorList>
            <person name="Kalkreuter E."/>
            <person name="Kautsar S.A."/>
            <person name="Yang D."/>
            <person name="Bader C.D."/>
            <person name="Teijaro C.N."/>
            <person name="Fluegel L."/>
            <person name="Davis C.M."/>
            <person name="Simpson J.R."/>
            <person name="Lauterbach L."/>
            <person name="Steele A.D."/>
            <person name="Gui C."/>
            <person name="Meng S."/>
            <person name="Li G."/>
            <person name="Viehrig K."/>
            <person name="Ye F."/>
            <person name="Su P."/>
            <person name="Kiefer A.F."/>
            <person name="Nichols A."/>
            <person name="Cepeda A.J."/>
            <person name="Yan W."/>
            <person name="Fan B."/>
            <person name="Jiang Y."/>
            <person name="Adhikari A."/>
            <person name="Zheng C.-J."/>
            <person name="Schuster L."/>
            <person name="Cowan T.M."/>
            <person name="Smanski M.J."/>
            <person name="Chevrette M.G."/>
            <person name="De Carvalho L.P.S."/>
            <person name="Shen B."/>
        </authorList>
    </citation>
    <scope>NUCLEOTIDE SEQUENCE [LARGE SCALE GENOMIC DNA]</scope>
    <source>
        <strain evidence="11 12">NPDC049639</strain>
    </source>
</reference>
<dbReference type="SMART" id="SM00387">
    <property type="entry name" value="HATPase_c"/>
    <property type="match status" value="1"/>
</dbReference>
<keyword evidence="5 9" id="KW-0812">Transmembrane</keyword>
<evidence type="ECO:0000313" key="12">
    <source>
        <dbReference type="Proteomes" id="UP001612915"/>
    </source>
</evidence>
<feature type="compositionally biased region" description="Low complexity" evidence="8">
    <location>
        <begin position="1043"/>
        <end position="1060"/>
    </location>
</feature>
<feature type="region of interest" description="Disordered" evidence="8">
    <location>
        <begin position="689"/>
        <end position="710"/>
    </location>
</feature>
<keyword evidence="11" id="KW-0067">ATP-binding</keyword>
<feature type="region of interest" description="Disordered" evidence="8">
    <location>
        <begin position="1"/>
        <end position="29"/>
    </location>
</feature>
<dbReference type="SUPFAM" id="SSF55874">
    <property type="entry name" value="ATPase domain of HSP90 chaperone/DNA topoisomerase II/histidine kinase"/>
    <property type="match status" value="1"/>
</dbReference>
<keyword evidence="11" id="KW-0547">Nucleotide-binding</keyword>
<evidence type="ECO:0000256" key="8">
    <source>
        <dbReference type="SAM" id="MobiDB-lite"/>
    </source>
</evidence>
<feature type="compositionally biased region" description="Low complexity" evidence="8">
    <location>
        <begin position="898"/>
        <end position="909"/>
    </location>
</feature>
<evidence type="ECO:0000256" key="9">
    <source>
        <dbReference type="SAM" id="Phobius"/>
    </source>
</evidence>
<name>A0ABW8AIY8_9ACTN</name>
<dbReference type="Proteomes" id="UP001612915">
    <property type="component" value="Unassembled WGS sequence"/>
</dbReference>
<evidence type="ECO:0000256" key="6">
    <source>
        <dbReference type="ARBA" id="ARBA00022777"/>
    </source>
</evidence>
<evidence type="ECO:0000256" key="1">
    <source>
        <dbReference type="ARBA" id="ARBA00000085"/>
    </source>
</evidence>
<feature type="region of interest" description="Disordered" evidence="8">
    <location>
        <begin position="802"/>
        <end position="909"/>
    </location>
</feature>